<evidence type="ECO:0000313" key="3">
    <source>
        <dbReference type="Proteomes" id="UP000440578"/>
    </source>
</evidence>
<dbReference type="Proteomes" id="UP000440578">
    <property type="component" value="Unassembled WGS sequence"/>
</dbReference>
<dbReference type="AlphaFoldDB" id="A0A6A4V8T3"/>
<dbReference type="GO" id="GO:0006367">
    <property type="term" value="P:transcription initiation at RNA polymerase II promoter"/>
    <property type="evidence" value="ECO:0007669"/>
    <property type="project" value="InterPro"/>
</dbReference>
<name>A0A6A4V8T3_AMPAM</name>
<evidence type="ECO:0000313" key="2">
    <source>
        <dbReference type="EMBL" id="KAF0287058.1"/>
    </source>
</evidence>
<gene>
    <name evidence="2" type="primary">TAF7</name>
    <name evidence="2" type="ORF">FJT64_014465</name>
</gene>
<feature type="domain" description="TAFII55 protein conserved region" evidence="1">
    <location>
        <begin position="17"/>
        <end position="72"/>
    </location>
</feature>
<proteinExistence type="predicted"/>
<accession>A0A6A4V8T3</accession>
<sequence>MNRRSERPPGSEPPVELESQFVLRLPAAPAQSLRHAIREGMTTIKDRLFISMESDMRRGTVRFDNWYLPAKVGTYLRLGHGALRYQVVNEIAPC</sequence>
<keyword evidence="2" id="KW-0396">Initiation factor</keyword>
<dbReference type="InterPro" id="IPR006751">
    <property type="entry name" value="TAFII55_prot_cons_reg"/>
</dbReference>
<keyword evidence="2" id="KW-0648">Protein biosynthesis</keyword>
<comment type="caution">
    <text evidence="2">The sequence shown here is derived from an EMBL/GenBank/DDBJ whole genome shotgun (WGS) entry which is preliminary data.</text>
</comment>
<organism evidence="2 3">
    <name type="scientific">Amphibalanus amphitrite</name>
    <name type="common">Striped barnacle</name>
    <name type="synonym">Balanus amphitrite</name>
    <dbReference type="NCBI Taxonomy" id="1232801"/>
    <lineage>
        <taxon>Eukaryota</taxon>
        <taxon>Metazoa</taxon>
        <taxon>Ecdysozoa</taxon>
        <taxon>Arthropoda</taxon>
        <taxon>Crustacea</taxon>
        <taxon>Multicrustacea</taxon>
        <taxon>Cirripedia</taxon>
        <taxon>Thoracica</taxon>
        <taxon>Thoracicalcarea</taxon>
        <taxon>Balanomorpha</taxon>
        <taxon>Balanoidea</taxon>
        <taxon>Balanidae</taxon>
        <taxon>Amphibalaninae</taxon>
        <taxon>Amphibalanus</taxon>
    </lineage>
</organism>
<dbReference type="GO" id="GO:0005669">
    <property type="term" value="C:transcription factor TFIID complex"/>
    <property type="evidence" value="ECO:0007669"/>
    <property type="project" value="InterPro"/>
</dbReference>
<dbReference type="EMBL" id="VIIS01002214">
    <property type="protein sequence ID" value="KAF0287058.1"/>
    <property type="molecule type" value="Genomic_DNA"/>
</dbReference>
<keyword evidence="3" id="KW-1185">Reference proteome</keyword>
<protein>
    <submittedName>
        <fullName evidence="2">Transcription initiation factor TFIID subunit 7</fullName>
    </submittedName>
</protein>
<dbReference type="GO" id="GO:0003743">
    <property type="term" value="F:translation initiation factor activity"/>
    <property type="evidence" value="ECO:0007669"/>
    <property type="project" value="UniProtKB-KW"/>
</dbReference>
<dbReference type="OrthoDB" id="153872at2759"/>
<reference evidence="2 3" key="1">
    <citation type="submission" date="2019-07" db="EMBL/GenBank/DDBJ databases">
        <title>Draft genome assembly of a fouling barnacle, Amphibalanus amphitrite (Darwin, 1854): The first reference genome for Thecostraca.</title>
        <authorList>
            <person name="Kim W."/>
        </authorList>
    </citation>
    <scope>NUCLEOTIDE SEQUENCE [LARGE SCALE GENOMIC DNA]</scope>
    <source>
        <strain evidence="2">SNU_AA5</strain>
        <tissue evidence="2">Soma without cirri and trophi</tissue>
    </source>
</reference>
<dbReference type="Pfam" id="PF04658">
    <property type="entry name" value="TAFII55_N"/>
    <property type="match status" value="1"/>
</dbReference>
<evidence type="ECO:0000259" key="1">
    <source>
        <dbReference type="Pfam" id="PF04658"/>
    </source>
</evidence>